<dbReference type="InterPro" id="IPR003593">
    <property type="entry name" value="AAA+_ATPase"/>
</dbReference>
<dbReference type="InterPro" id="IPR044539">
    <property type="entry name" value="Pch2-like"/>
</dbReference>
<name>A0A8X8YYC5_SALSN</name>
<evidence type="ECO:0000256" key="7">
    <source>
        <dbReference type="RuleBase" id="RU369050"/>
    </source>
</evidence>
<dbReference type="GO" id="GO:0016887">
    <property type="term" value="F:ATP hydrolysis activity"/>
    <property type="evidence" value="ECO:0007669"/>
    <property type="project" value="InterPro"/>
</dbReference>
<dbReference type="AlphaFoldDB" id="A0A8X8YYC5"/>
<dbReference type="GO" id="GO:0005524">
    <property type="term" value="F:ATP binding"/>
    <property type="evidence" value="ECO:0007669"/>
    <property type="project" value="UniProtKB-KW"/>
</dbReference>
<dbReference type="Gene3D" id="3.40.50.300">
    <property type="entry name" value="P-loop containing nucleotide triphosphate hydrolases"/>
    <property type="match status" value="1"/>
</dbReference>
<keyword evidence="5 7" id="KW-0469">Meiosis</keyword>
<keyword evidence="3 6" id="KW-0547">Nucleotide-binding</keyword>
<feature type="domain" description="AAA+ ATPase" evidence="9">
    <location>
        <begin position="192"/>
        <end position="344"/>
    </location>
</feature>
<keyword evidence="4 6" id="KW-0067">ATP-binding</keyword>
<dbReference type="InterPro" id="IPR027417">
    <property type="entry name" value="P-loop_NTPase"/>
</dbReference>
<evidence type="ECO:0000256" key="3">
    <source>
        <dbReference type="ARBA" id="ARBA00022741"/>
    </source>
</evidence>
<evidence type="ECO:0000313" key="10">
    <source>
        <dbReference type="EMBL" id="KAG6384764.1"/>
    </source>
</evidence>
<evidence type="ECO:0000256" key="2">
    <source>
        <dbReference type="ARBA" id="ARBA00022364"/>
    </source>
</evidence>
<organism evidence="10">
    <name type="scientific">Salvia splendens</name>
    <name type="common">Scarlet sage</name>
    <dbReference type="NCBI Taxonomy" id="180675"/>
    <lineage>
        <taxon>Eukaryota</taxon>
        <taxon>Viridiplantae</taxon>
        <taxon>Streptophyta</taxon>
        <taxon>Embryophyta</taxon>
        <taxon>Tracheophyta</taxon>
        <taxon>Spermatophyta</taxon>
        <taxon>Magnoliopsida</taxon>
        <taxon>eudicotyledons</taxon>
        <taxon>Gunneridae</taxon>
        <taxon>Pentapetalae</taxon>
        <taxon>asterids</taxon>
        <taxon>lamiids</taxon>
        <taxon>Lamiales</taxon>
        <taxon>Lamiaceae</taxon>
        <taxon>Nepetoideae</taxon>
        <taxon>Mentheae</taxon>
        <taxon>Salviinae</taxon>
        <taxon>Salvia</taxon>
        <taxon>Salvia subgen. Calosphace</taxon>
        <taxon>core Calosphace</taxon>
    </lineage>
</organism>
<comment type="similarity">
    <text evidence="1 7">Belongs to the AAA ATPase family. PCH2 subfamily.</text>
</comment>
<dbReference type="GO" id="GO:0051598">
    <property type="term" value="P:meiotic recombination checkpoint signaling"/>
    <property type="evidence" value="ECO:0007669"/>
    <property type="project" value="TreeGrafter"/>
</dbReference>
<dbReference type="InterPro" id="IPR003960">
    <property type="entry name" value="ATPase_AAA_CS"/>
</dbReference>
<comment type="function">
    <text evidence="7">Plays a key role in chromosome recombination during meiosis.</text>
</comment>
<proteinExistence type="inferred from homology"/>
<dbReference type="PRINTS" id="PR00300">
    <property type="entry name" value="CLPPROTEASEA"/>
</dbReference>
<dbReference type="GO" id="GO:0005694">
    <property type="term" value="C:chromosome"/>
    <property type="evidence" value="ECO:0007669"/>
    <property type="project" value="TreeGrafter"/>
</dbReference>
<dbReference type="InterPro" id="IPR058249">
    <property type="entry name" value="Pch2_C"/>
</dbReference>
<dbReference type="SUPFAM" id="SSF52540">
    <property type="entry name" value="P-loop containing nucleoside triphosphate hydrolases"/>
    <property type="match status" value="1"/>
</dbReference>
<comment type="subcellular location">
    <subcellularLocation>
        <location evidence="7">Nucleus</location>
    </subcellularLocation>
</comment>
<sequence>MSATETSVPMDISIPHITECNGPEKEATISEPPAAPPSPPPLINQEKVLVSVEVLLKPSSTAQTEDVRLAVERMLEKRSMSYADGPIPFLMYCMFNELYRCLGGKAGYSFILASQACCACFPGQLSEEGPCEELSNDGQLASFHEWILPAKEFDGMWESLIYDSGLKQRLLRYAASALLFTEKGVNHVLVSWNRIVLLHGPPGTGKTSLCKALAQKLSIRFRARYPQCQLIEVNAHSLFSKWFSESGKLVAKLFSKIQEMVEEENNLVFVLIDEVESLAAARKAALSGSEPSDSIRVVNALLTQMDKLKSSPNVIILTTSNITAAIDIAFVDRADIKAYVGPPTLQARYEILRSCLEELLRAGILSNSEFQDGSNFLIPSYTNLREQLDSAVSPDTASPFYLAKQLLAAAEACEGLSGRSLRKLPFLAHAALANPFGCEAGKFLHKMIETSRRERSEMLE</sequence>
<keyword evidence="7" id="KW-0539">Nucleus</keyword>
<dbReference type="Pfam" id="PF00004">
    <property type="entry name" value="AAA"/>
    <property type="match status" value="1"/>
</dbReference>
<protein>
    <recommendedName>
        <fullName evidence="2 7">Pachytene checkpoint protein 2 homolog</fullName>
    </recommendedName>
</protein>
<comment type="caution">
    <text evidence="10">The sequence shown here is derived from an EMBL/GenBank/DDBJ whole genome shotgun (WGS) entry which is preliminary data.</text>
</comment>
<dbReference type="InterPro" id="IPR003959">
    <property type="entry name" value="ATPase_AAA_core"/>
</dbReference>
<dbReference type="Pfam" id="PF23242">
    <property type="entry name" value="AAA_lid_TRIP13_C"/>
    <property type="match status" value="1"/>
</dbReference>
<dbReference type="PANTHER" id="PTHR45991">
    <property type="entry name" value="PACHYTENE CHECKPOINT PROTEIN 2"/>
    <property type="match status" value="1"/>
</dbReference>
<dbReference type="FunFam" id="3.40.50.300:FF:000680">
    <property type="entry name" value="pachytene checkpoint protein 2 homolog"/>
    <property type="match status" value="1"/>
</dbReference>
<evidence type="ECO:0000256" key="8">
    <source>
        <dbReference type="SAM" id="MobiDB-lite"/>
    </source>
</evidence>
<dbReference type="PANTHER" id="PTHR45991:SF1">
    <property type="entry name" value="PACHYTENE CHECKPOINT PROTEIN 2 HOMOLOG"/>
    <property type="match status" value="1"/>
</dbReference>
<gene>
    <name evidence="10" type="ORF">SASPL_153582</name>
</gene>
<evidence type="ECO:0000256" key="6">
    <source>
        <dbReference type="RuleBase" id="RU003651"/>
    </source>
</evidence>
<dbReference type="EMBL" id="PNBA02000022">
    <property type="protein sequence ID" value="KAG6384764.1"/>
    <property type="molecule type" value="Genomic_DNA"/>
</dbReference>
<accession>A0A8X8YYC5</accession>
<dbReference type="Proteomes" id="UP000298416">
    <property type="component" value="Unassembled WGS sequence"/>
</dbReference>
<dbReference type="GO" id="GO:0007131">
    <property type="term" value="P:reciprocal meiotic recombination"/>
    <property type="evidence" value="ECO:0007669"/>
    <property type="project" value="UniProtKB-UniRule"/>
</dbReference>
<dbReference type="CDD" id="cd19508">
    <property type="entry name" value="RecA-like_Pch2-like"/>
    <property type="match status" value="1"/>
</dbReference>
<feature type="region of interest" description="Disordered" evidence="8">
    <location>
        <begin position="14"/>
        <end position="42"/>
    </location>
</feature>
<evidence type="ECO:0000256" key="1">
    <source>
        <dbReference type="ARBA" id="ARBA00007271"/>
    </source>
</evidence>
<dbReference type="SMART" id="SM00382">
    <property type="entry name" value="AAA"/>
    <property type="match status" value="1"/>
</dbReference>
<dbReference type="PROSITE" id="PS00674">
    <property type="entry name" value="AAA"/>
    <property type="match status" value="1"/>
</dbReference>
<dbReference type="GO" id="GO:0005634">
    <property type="term" value="C:nucleus"/>
    <property type="evidence" value="ECO:0007669"/>
    <property type="project" value="UniProtKB-SubCell"/>
</dbReference>
<evidence type="ECO:0000256" key="5">
    <source>
        <dbReference type="ARBA" id="ARBA00023254"/>
    </source>
</evidence>
<dbReference type="InterPro" id="IPR001270">
    <property type="entry name" value="ClpA/B"/>
</dbReference>
<evidence type="ECO:0000256" key="4">
    <source>
        <dbReference type="ARBA" id="ARBA00022840"/>
    </source>
</evidence>
<feature type="compositionally biased region" description="Pro residues" evidence="8">
    <location>
        <begin position="33"/>
        <end position="42"/>
    </location>
</feature>
<dbReference type="Pfam" id="PF23563">
    <property type="entry name" value="TRIP13_N"/>
    <property type="match status" value="1"/>
</dbReference>
<evidence type="ECO:0000313" key="11">
    <source>
        <dbReference type="Proteomes" id="UP000298416"/>
    </source>
</evidence>
<reference evidence="10" key="1">
    <citation type="submission" date="2018-01" db="EMBL/GenBank/DDBJ databases">
        <authorList>
            <person name="Mao J.F."/>
        </authorList>
    </citation>
    <scope>NUCLEOTIDE SEQUENCE</scope>
    <source>
        <strain evidence="10">Huo1</strain>
        <tissue evidence="10">Leaf</tissue>
    </source>
</reference>
<keyword evidence="11" id="KW-1185">Reference proteome</keyword>
<evidence type="ECO:0000259" key="9">
    <source>
        <dbReference type="SMART" id="SM00382"/>
    </source>
</evidence>
<reference evidence="10" key="2">
    <citation type="submission" date="2020-08" db="EMBL/GenBank/DDBJ databases">
        <title>Plant Genome Project.</title>
        <authorList>
            <person name="Zhang R.-G."/>
        </authorList>
    </citation>
    <scope>NUCLEOTIDE SEQUENCE</scope>
    <source>
        <strain evidence="10">Huo1</strain>
        <tissue evidence="10">Leaf</tissue>
    </source>
</reference>